<dbReference type="Gene3D" id="1.20.1280.50">
    <property type="match status" value="1"/>
</dbReference>
<dbReference type="CDD" id="cd22160">
    <property type="entry name" value="F-box_AtFBL13-like"/>
    <property type="match status" value="1"/>
</dbReference>
<proteinExistence type="predicted"/>
<dbReference type="SUPFAM" id="SSF52047">
    <property type="entry name" value="RNI-like"/>
    <property type="match status" value="1"/>
</dbReference>
<protein>
    <recommendedName>
        <fullName evidence="1">F-box domain-containing protein</fullName>
    </recommendedName>
</protein>
<feature type="domain" description="F-box" evidence="1">
    <location>
        <begin position="16"/>
        <end position="52"/>
    </location>
</feature>
<gene>
    <name evidence="2" type="ORF">URODEC1_LOCUS55826</name>
</gene>
<dbReference type="AlphaFoldDB" id="A0ABC9ANJ0"/>
<evidence type="ECO:0000313" key="3">
    <source>
        <dbReference type="Proteomes" id="UP001497457"/>
    </source>
</evidence>
<dbReference type="PANTHER" id="PTHR34223:SF11">
    <property type="entry name" value="F-BOX DOMAIN-CONTAINING PROTEIN"/>
    <property type="match status" value="1"/>
</dbReference>
<dbReference type="InterPro" id="IPR053197">
    <property type="entry name" value="F-box_SCFL_complex_component"/>
</dbReference>
<dbReference type="SUPFAM" id="SSF81383">
    <property type="entry name" value="F-box domain"/>
    <property type="match status" value="1"/>
</dbReference>
<evidence type="ECO:0000313" key="2">
    <source>
        <dbReference type="EMBL" id="CAL4980791.1"/>
    </source>
</evidence>
<organism evidence="2 3">
    <name type="scientific">Urochloa decumbens</name>
    <dbReference type="NCBI Taxonomy" id="240449"/>
    <lineage>
        <taxon>Eukaryota</taxon>
        <taxon>Viridiplantae</taxon>
        <taxon>Streptophyta</taxon>
        <taxon>Embryophyta</taxon>
        <taxon>Tracheophyta</taxon>
        <taxon>Spermatophyta</taxon>
        <taxon>Magnoliopsida</taxon>
        <taxon>Liliopsida</taxon>
        <taxon>Poales</taxon>
        <taxon>Poaceae</taxon>
        <taxon>PACMAD clade</taxon>
        <taxon>Panicoideae</taxon>
        <taxon>Panicodae</taxon>
        <taxon>Paniceae</taxon>
        <taxon>Melinidinae</taxon>
        <taxon>Urochloa</taxon>
    </lineage>
</organism>
<dbReference type="PANTHER" id="PTHR34223">
    <property type="entry name" value="OS11G0201299 PROTEIN"/>
    <property type="match status" value="1"/>
</dbReference>
<dbReference type="Proteomes" id="UP001497457">
    <property type="component" value="Chromosome 21rd"/>
</dbReference>
<name>A0ABC9ANJ0_9POAL</name>
<dbReference type="InterPro" id="IPR001810">
    <property type="entry name" value="F-box_dom"/>
</dbReference>
<dbReference type="PROSITE" id="PS50181">
    <property type="entry name" value="FBOX"/>
    <property type="match status" value="1"/>
</dbReference>
<dbReference type="Pfam" id="PF00646">
    <property type="entry name" value="F-box"/>
    <property type="match status" value="1"/>
</dbReference>
<dbReference type="EMBL" id="OZ075131">
    <property type="protein sequence ID" value="CAL4980791.1"/>
    <property type="molecule type" value="Genomic_DNA"/>
</dbReference>
<dbReference type="InterPro" id="IPR036047">
    <property type="entry name" value="F-box-like_dom_sf"/>
</dbReference>
<reference evidence="2" key="1">
    <citation type="submission" date="2024-10" db="EMBL/GenBank/DDBJ databases">
        <authorList>
            <person name="Ryan C."/>
        </authorList>
    </citation>
    <scope>NUCLEOTIDE SEQUENCE [LARGE SCALE GENOMIC DNA]</scope>
</reference>
<accession>A0ABC9ANJ0</accession>
<sequence length="442" mass="50102">MDKKMKPSAAASTDGEDRISDLPYALLHHVLSSLPVDEAVRTSVLARRWRGLWKGVPVLRLVGPKKRFPTAEDFDTFVNRLISARGDWPLVSCEVEAYLTWDDYAGEPKEPEPNLYFDPWIQYALACKVKILKVVGDLVGSETELIVSLVSQHLTSLDVHYVCLEKDTVDFSSCPVLEELKMKECGLWVRGMSFPSLKRLFLVECNFPEDYRVRISSLGVVSLHLHVGRGKIPLLESMPLLETACIDLSYQCKDQCRGCGGDASCEGCHGYPAGSYRSVLLNSLSNAVNLELKDEPKVYIYKRDLECCPMFGRLKTLLLDMWCRAIDLHALVRILQHTPILEKLTLQLCSDENFLNAGRGERKHARIEQTFACAHLKEINIECEEKQRVKDKVRQIVKIFRKSGIHNKKISFKKIPRPEGCYHFEVVSPRAFDDNWSGSGGE</sequence>
<keyword evidence="3" id="KW-1185">Reference proteome</keyword>
<evidence type="ECO:0000259" key="1">
    <source>
        <dbReference type="PROSITE" id="PS50181"/>
    </source>
</evidence>
<dbReference type="InterPro" id="IPR053781">
    <property type="entry name" value="F-box_AtFBL13-like"/>
</dbReference>